<gene>
    <name evidence="1 3" type="ORF">BDZ99DRAFT_477342</name>
</gene>
<dbReference type="AlphaFoldDB" id="A0A6A6YJ04"/>
<evidence type="ECO:0000313" key="1">
    <source>
        <dbReference type="EMBL" id="KAF2808832.1"/>
    </source>
</evidence>
<evidence type="ECO:0000313" key="3">
    <source>
        <dbReference type="RefSeq" id="XP_033575796.1"/>
    </source>
</evidence>
<reference evidence="3" key="2">
    <citation type="submission" date="2020-04" db="EMBL/GenBank/DDBJ databases">
        <authorList>
            <consortium name="NCBI Genome Project"/>
        </authorList>
    </citation>
    <scope>NUCLEOTIDE SEQUENCE</scope>
    <source>
        <strain evidence="3">CBS 304.34</strain>
    </source>
</reference>
<sequence>MARSPYGASPLALLVSSITSPRSTVITRTISGVAKRPVGKTRSFEPLSWTVGRYSDPVSGTPLLSKPKLHTARFSRHLNPKPTLLSFAASSHLIRRMSVATGLIADAAILAGAHTDEGAASFWGPRGPLNTTRMSASLFKV</sequence>
<accession>A0A6A6YJ04</accession>
<proteinExistence type="predicted"/>
<dbReference type="GeneID" id="54463003"/>
<reference evidence="1 3" key="1">
    <citation type="journal article" date="2020" name="Stud. Mycol.">
        <title>101 Dothideomycetes genomes: a test case for predicting lifestyles and emergence of pathogens.</title>
        <authorList>
            <person name="Haridas S."/>
            <person name="Albert R."/>
            <person name="Binder M."/>
            <person name="Bloem J."/>
            <person name="Labutti K."/>
            <person name="Salamov A."/>
            <person name="Andreopoulos B."/>
            <person name="Baker S."/>
            <person name="Barry K."/>
            <person name="Bills G."/>
            <person name="Bluhm B."/>
            <person name="Cannon C."/>
            <person name="Castanera R."/>
            <person name="Culley D."/>
            <person name="Daum C."/>
            <person name="Ezra D."/>
            <person name="Gonzalez J."/>
            <person name="Henrissat B."/>
            <person name="Kuo A."/>
            <person name="Liang C."/>
            <person name="Lipzen A."/>
            <person name="Lutzoni F."/>
            <person name="Magnuson J."/>
            <person name="Mondo S."/>
            <person name="Nolan M."/>
            <person name="Ohm R."/>
            <person name="Pangilinan J."/>
            <person name="Park H.-J."/>
            <person name="Ramirez L."/>
            <person name="Alfaro M."/>
            <person name="Sun H."/>
            <person name="Tritt A."/>
            <person name="Yoshinaga Y."/>
            <person name="Zwiers L.-H."/>
            <person name="Turgeon B."/>
            <person name="Goodwin S."/>
            <person name="Spatafora J."/>
            <person name="Crous P."/>
            <person name="Grigoriev I."/>
        </authorList>
    </citation>
    <scope>NUCLEOTIDE SEQUENCE</scope>
    <source>
        <strain evidence="1 3">CBS 304.34</strain>
    </source>
</reference>
<evidence type="ECO:0000313" key="2">
    <source>
        <dbReference type="Proteomes" id="UP000504636"/>
    </source>
</evidence>
<dbReference type="EMBL" id="MU003702">
    <property type="protein sequence ID" value="KAF2808832.1"/>
    <property type="molecule type" value="Genomic_DNA"/>
</dbReference>
<keyword evidence="2" id="KW-1185">Reference proteome</keyword>
<dbReference type="RefSeq" id="XP_033575796.1">
    <property type="nucleotide sequence ID" value="XM_033722110.1"/>
</dbReference>
<reference evidence="3" key="3">
    <citation type="submission" date="2025-04" db="UniProtKB">
        <authorList>
            <consortium name="RefSeq"/>
        </authorList>
    </citation>
    <scope>IDENTIFICATION</scope>
    <source>
        <strain evidence="3">CBS 304.34</strain>
    </source>
</reference>
<protein>
    <submittedName>
        <fullName evidence="1 3">Uncharacterized protein</fullName>
    </submittedName>
</protein>
<dbReference type="Proteomes" id="UP000504636">
    <property type="component" value="Unplaced"/>
</dbReference>
<organism evidence="1">
    <name type="scientific">Mytilinidion resinicola</name>
    <dbReference type="NCBI Taxonomy" id="574789"/>
    <lineage>
        <taxon>Eukaryota</taxon>
        <taxon>Fungi</taxon>
        <taxon>Dikarya</taxon>
        <taxon>Ascomycota</taxon>
        <taxon>Pezizomycotina</taxon>
        <taxon>Dothideomycetes</taxon>
        <taxon>Pleosporomycetidae</taxon>
        <taxon>Mytilinidiales</taxon>
        <taxon>Mytilinidiaceae</taxon>
        <taxon>Mytilinidion</taxon>
    </lineage>
</organism>
<name>A0A6A6YJ04_9PEZI</name>